<sequence length="235" mass="25345">MTARWFTDPAAKGPSAITPTFTPAELQAFEEILTFARDPANAEMELLLCVDAAGTCEYGRSTGRKGAPFTPEIDAAIAASCGVRQWHNHPSQDSLSHHDWLCAGLSDMVEVLALNDQGSIFVGRIVKWDDRLHGLLESLPRLAADLEMHVDGLAKDRGFAAIHLVAMASLTGHMLNTALANTMPVRYAYALQNADQRTIVAADALSIIADGIAFAEQAIQEWLDKHAPASDAEPL</sequence>
<protein>
    <submittedName>
        <fullName evidence="1">Uncharacterized protein</fullName>
    </submittedName>
</protein>
<keyword evidence="1" id="KW-0614">Plasmid</keyword>
<evidence type="ECO:0000313" key="2">
    <source>
        <dbReference type="Proteomes" id="UP000195807"/>
    </source>
</evidence>
<name>A0A217EYW0_9SPHN</name>
<gene>
    <name evidence="1" type="ORF">A9D14_18370</name>
</gene>
<dbReference type="Proteomes" id="UP000195807">
    <property type="component" value="Plasmid pCME4A9II"/>
</dbReference>
<reference evidence="1 2" key="1">
    <citation type="submission" date="2017-01" db="EMBL/GenBank/DDBJ databases">
        <title>Complete genome sequence of esterase-producing bacterium Croceicoccus marinus E4A9.</title>
        <authorList>
            <person name="Wu Y.-H."/>
            <person name="Cheng H."/>
            <person name="Xu L."/>
            <person name="Huo Y.-Y."/>
            <person name="Wang C.-S."/>
            <person name="Xu X.-W."/>
        </authorList>
    </citation>
    <scope>NUCLEOTIDE SEQUENCE [LARGE SCALE GENOMIC DNA]</scope>
    <source>
        <strain evidence="1 2">E4A9</strain>
        <plasmid evidence="2">Plasmid pcme4a9ii</plasmid>
    </source>
</reference>
<dbReference type="KEGG" id="cman:A9D14_18370"/>
<dbReference type="AlphaFoldDB" id="A0A217EYW0"/>
<evidence type="ECO:0000313" key="1">
    <source>
        <dbReference type="EMBL" id="ARU18319.1"/>
    </source>
</evidence>
<geneLocation type="plasmid" evidence="2">
    <name>pcme4a9ii</name>
</geneLocation>
<keyword evidence="2" id="KW-1185">Reference proteome</keyword>
<dbReference type="EMBL" id="CP019604">
    <property type="protein sequence ID" value="ARU18319.1"/>
    <property type="molecule type" value="Genomic_DNA"/>
</dbReference>
<organism evidence="1 2">
    <name type="scientific">Croceicoccus marinus</name>
    <dbReference type="NCBI Taxonomy" id="450378"/>
    <lineage>
        <taxon>Bacteria</taxon>
        <taxon>Pseudomonadati</taxon>
        <taxon>Pseudomonadota</taxon>
        <taxon>Alphaproteobacteria</taxon>
        <taxon>Sphingomonadales</taxon>
        <taxon>Erythrobacteraceae</taxon>
        <taxon>Croceicoccus</taxon>
    </lineage>
</organism>
<proteinExistence type="predicted"/>
<accession>A0A217EYW0</accession>